<organism evidence="8 9">
    <name type="scientific">Treponema pedis</name>
    <dbReference type="NCBI Taxonomy" id="409322"/>
    <lineage>
        <taxon>Bacteria</taxon>
        <taxon>Pseudomonadati</taxon>
        <taxon>Spirochaetota</taxon>
        <taxon>Spirochaetia</taxon>
        <taxon>Spirochaetales</taxon>
        <taxon>Treponemataceae</taxon>
        <taxon>Treponema</taxon>
    </lineage>
</organism>
<reference evidence="8 9" key="1">
    <citation type="submission" date="2020-09" db="EMBL/GenBank/DDBJ databases">
        <title>Characterization of Treponema spp. from bovine digital dermatitis in Korea.</title>
        <authorList>
            <person name="Espiritu H.M."/>
            <person name="Cho Y.I."/>
            <person name="Mamuad L."/>
        </authorList>
    </citation>
    <scope>NUCLEOTIDE SEQUENCE [LARGE SCALE GENOMIC DNA]</scope>
    <source>
        <strain evidence="8 9">KS1</strain>
    </source>
</reference>
<evidence type="ECO:0000313" key="9">
    <source>
        <dbReference type="Proteomes" id="UP000593915"/>
    </source>
</evidence>
<dbReference type="RefSeq" id="WP_194075470.1">
    <property type="nucleotide sequence ID" value="NZ_CP061839.1"/>
</dbReference>
<accession>A0A7S6WMD4</accession>
<dbReference type="InterPro" id="IPR001107">
    <property type="entry name" value="Band_7"/>
</dbReference>
<dbReference type="SMART" id="SM00244">
    <property type="entry name" value="PHB"/>
    <property type="match status" value="1"/>
</dbReference>
<comment type="similarity">
    <text evidence="2 5">Belongs to the band 7/mec-2 family. HflC subfamily.</text>
</comment>
<gene>
    <name evidence="8" type="primary">hflC</name>
    <name evidence="8" type="ORF">IFE08_08095</name>
</gene>
<comment type="function">
    <text evidence="5">HflC and HflK could regulate a protease.</text>
</comment>
<keyword evidence="8" id="KW-0645">Protease</keyword>
<keyword evidence="8" id="KW-0378">Hydrolase</keyword>
<keyword evidence="6" id="KW-0472">Membrane</keyword>
<dbReference type="SUPFAM" id="SSF117892">
    <property type="entry name" value="Band 7/SPFH domain"/>
    <property type="match status" value="1"/>
</dbReference>
<evidence type="ECO:0000256" key="4">
    <source>
        <dbReference type="ARBA" id="ARBA00022989"/>
    </source>
</evidence>
<dbReference type="InterPro" id="IPR010200">
    <property type="entry name" value="HflC"/>
</dbReference>
<evidence type="ECO:0000256" key="1">
    <source>
        <dbReference type="ARBA" id="ARBA00004167"/>
    </source>
</evidence>
<dbReference type="GO" id="GO:0006508">
    <property type="term" value="P:proteolysis"/>
    <property type="evidence" value="ECO:0007669"/>
    <property type="project" value="UniProtKB-KW"/>
</dbReference>
<dbReference type="GO" id="GO:0008233">
    <property type="term" value="F:peptidase activity"/>
    <property type="evidence" value="ECO:0007669"/>
    <property type="project" value="UniProtKB-KW"/>
</dbReference>
<dbReference type="EMBL" id="CP061839">
    <property type="protein sequence ID" value="QOW59830.1"/>
    <property type="molecule type" value="Genomic_DNA"/>
</dbReference>
<proteinExistence type="inferred from homology"/>
<dbReference type="InterPro" id="IPR036013">
    <property type="entry name" value="Band_7/SPFH_dom_sf"/>
</dbReference>
<evidence type="ECO:0000256" key="6">
    <source>
        <dbReference type="SAM" id="Phobius"/>
    </source>
</evidence>
<sequence length="343" mass="39491">MNTDNYENVNANGNKIKPEKAKSQKGLKFFILFVVILVLVFFSSPFYILNEGEFALITQLGKIVGTEKAAGLHFKIPLIQTVNRYSAKLLRLDGDPQRVLTQEQQFIEVDTTSRWRIVDIRKFYESVVTYEGAFSKLSDIIDSAVRDVISINSLDNVVRTSNIIKESKHKEKFDINMEEVDITSLPNEKNKIADIEKGRDTLAYEILQRANKQLGEFGVEVIDVIFKQIKYSDELQNSVFNRMIKDRNQIAQTFRSTGEGKKAEWLGKLENEKKNILSKAYAEAEKIKGDADAKALSIYAQSYGKSPEFYSFWKSIEMYKTSLPKTEKILSTDMEYFKYLYQH</sequence>
<dbReference type="Pfam" id="PF01145">
    <property type="entry name" value="Band_7"/>
    <property type="match status" value="1"/>
</dbReference>
<dbReference type="AlphaFoldDB" id="A0A7S6WMD4"/>
<protein>
    <recommendedName>
        <fullName evidence="5">Protein HflC</fullName>
    </recommendedName>
</protein>
<evidence type="ECO:0000256" key="5">
    <source>
        <dbReference type="PIRNR" id="PIRNR005651"/>
    </source>
</evidence>
<keyword evidence="4 6" id="KW-1133">Transmembrane helix</keyword>
<evidence type="ECO:0000256" key="2">
    <source>
        <dbReference type="ARBA" id="ARBA00007862"/>
    </source>
</evidence>
<evidence type="ECO:0000313" key="8">
    <source>
        <dbReference type="EMBL" id="QOW59830.1"/>
    </source>
</evidence>
<dbReference type="PIRSF" id="PIRSF005651">
    <property type="entry name" value="HflC"/>
    <property type="match status" value="1"/>
</dbReference>
<name>A0A7S6WMD4_9SPIR</name>
<evidence type="ECO:0000256" key="3">
    <source>
        <dbReference type="ARBA" id="ARBA00022692"/>
    </source>
</evidence>
<dbReference type="PANTHER" id="PTHR42911">
    <property type="entry name" value="MODULATOR OF FTSH PROTEASE HFLC"/>
    <property type="match status" value="1"/>
</dbReference>
<evidence type="ECO:0000259" key="7">
    <source>
        <dbReference type="SMART" id="SM00244"/>
    </source>
</evidence>
<feature type="domain" description="Band 7" evidence="7">
    <location>
        <begin position="44"/>
        <end position="243"/>
    </location>
</feature>
<keyword evidence="3 6" id="KW-0812">Transmembrane</keyword>
<dbReference type="Gene3D" id="3.30.479.30">
    <property type="entry name" value="Band 7 domain"/>
    <property type="match status" value="1"/>
</dbReference>
<dbReference type="Proteomes" id="UP000593915">
    <property type="component" value="Chromosome"/>
</dbReference>
<dbReference type="GO" id="GO:0016020">
    <property type="term" value="C:membrane"/>
    <property type="evidence" value="ECO:0007669"/>
    <property type="project" value="UniProtKB-SubCell"/>
</dbReference>
<dbReference type="NCBIfam" id="TIGR01932">
    <property type="entry name" value="hflC"/>
    <property type="match status" value="1"/>
</dbReference>
<dbReference type="PANTHER" id="PTHR42911:SF2">
    <property type="entry name" value="PROHIBITIN FAMILY PROTEIN"/>
    <property type="match status" value="1"/>
</dbReference>
<feature type="transmembrane region" description="Helical" evidence="6">
    <location>
        <begin position="29"/>
        <end position="49"/>
    </location>
</feature>
<dbReference type="CDD" id="cd03405">
    <property type="entry name" value="SPFH_HflC"/>
    <property type="match status" value="1"/>
</dbReference>
<comment type="subcellular location">
    <subcellularLocation>
        <location evidence="1">Membrane</location>
        <topology evidence="1">Single-pass membrane protein</topology>
    </subcellularLocation>
</comment>